<reference evidence="3" key="1">
    <citation type="submission" date="2018-07" db="EMBL/GenBank/DDBJ databases">
        <authorList>
            <person name="Quirk P.G."/>
            <person name="Krulwich T.A."/>
        </authorList>
    </citation>
    <scope>NUCLEOTIDE SEQUENCE</scope>
</reference>
<feature type="compositionally biased region" description="Basic and acidic residues" evidence="1">
    <location>
        <begin position="325"/>
        <end position="334"/>
    </location>
</feature>
<feature type="compositionally biased region" description="Polar residues" evidence="1">
    <location>
        <begin position="130"/>
        <end position="146"/>
    </location>
</feature>
<protein>
    <submittedName>
        <fullName evidence="3">CSON000678 protein</fullName>
    </submittedName>
</protein>
<dbReference type="OMA" id="PSKICKY"/>
<proteinExistence type="predicted"/>
<evidence type="ECO:0000259" key="2">
    <source>
        <dbReference type="Pfam" id="PF15862"/>
    </source>
</evidence>
<gene>
    <name evidence="3" type="primary">CSON000678</name>
</gene>
<feature type="compositionally biased region" description="Basic residues" evidence="1">
    <location>
        <begin position="182"/>
        <end position="195"/>
    </location>
</feature>
<dbReference type="AlphaFoldDB" id="A0A336MF50"/>
<accession>A0A336MF50</accession>
<sequence>MESKRVILDLSEICQDYRKKAFALVKPGWQNIESLQSHIINLFGLEHYVYLTNTDGVIFPAAEHPDVITPNEVIIVHKITEEQLMEPHSAPITNGKAKKLDKTASSSLSEFIETEIIKLGVKSTAKTVQNGSQLQKNLRKCSTSDSSDIEETMIPVKALEKLEKVQFQRGAPPSALQDATPPRKRKRVRKRKTKEKKNCDPKPAYAPLKVSSKLSSQKVSEVWAKNPKNSHVRFNEAASSDSDSSECDFDLEKPSKICKYVDSEVMPKIVHARTLLWDPVTQSYLVDAQSHSKSDEIPQGQEVSTEKQVPEHSTLPASSNTYENGKSDTLHEAEVQSDNAPSPTPSNPTGPTTDTLEDLRKEISNLNLPIVDPKALKMSDTIAFKILRMDDQCQPTISDYIIGCIESIKPDESELTIKLLAGKDEIGSRLCTTVITEENEIGIVEEDQIDVKFDELFDPRYCM</sequence>
<dbReference type="InterPro" id="IPR031722">
    <property type="entry name" value="Coilin_N"/>
</dbReference>
<evidence type="ECO:0000256" key="1">
    <source>
        <dbReference type="SAM" id="MobiDB-lite"/>
    </source>
</evidence>
<feature type="domain" description="Coilin N-terminal" evidence="2">
    <location>
        <begin position="9"/>
        <end position="107"/>
    </location>
</feature>
<evidence type="ECO:0000313" key="3">
    <source>
        <dbReference type="EMBL" id="SSX28935.1"/>
    </source>
</evidence>
<dbReference type="VEuPathDB" id="VectorBase:CSON000678"/>
<feature type="region of interest" description="Disordered" evidence="1">
    <location>
        <begin position="289"/>
        <end position="355"/>
    </location>
</feature>
<feature type="compositionally biased region" description="Polar residues" evidence="1">
    <location>
        <begin position="315"/>
        <end position="324"/>
    </location>
</feature>
<name>A0A336MF50_CULSO</name>
<dbReference type="Pfam" id="PF15862">
    <property type="entry name" value="Coilin_N"/>
    <property type="match status" value="1"/>
</dbReference>
<dbReference type="EMBL" id="UFQT01001105">
    <property type="protein sequence ID" value="SSX28935.1"/>
    <property type="molecule type" value="Genomic_DNA"/>
</dbReference>
<organism evidence="3">
    <name type="scientific">Culicoides sonorensis</name>
    <name type="common">Biting midge</name>
    <dbReference type="NCBI Taxonomy" id="179676"/>
    <lineage>
        <taxon>Eukaryota</taxon>
        <taxon>Metazoa</taxon>
        <taxon>Ecdysozoa</taxon>
        <taxon>Arthropoda</taxon>
        <taxon>Hexapoda</taxon>
        <taxon>Insecta</taxon>
        <taxon>Pterygota</taxon>
        <taxon>Neoptera</taxon>
        <taxon>Endopterygota</taxon>
        <taxon>Diptera</taxon>
        <taxon>Nematocera</taxon>
        <taxon>Chironomoidea</taxon>
        <taxon>Ceratopogonidae</taxon>
        <taxon>Ceratopogoninae</taxon>
        <taxon>Culicoides</taxon>
        <taxon>Monoculicoides</taxon>
    </lineage>
</organism>
<feature type="region of interest" description="Disordered" evidence="1">
    <location>
        <begin position="130"/>
        <end position="149"/>
    </location>
</feature>
<feature type="region of interest" description="Disordered" evidence="1">
    <location>
        <begin position="167"/>
        <end position="212"/>
    </location>
</feature>